<dbReference type="AlphaFoldDB" id="A0AA39MEW5"/>
<gene>
    <name evidence="1" type="ORF">EV421DRAFT_1720796</name>
</gene>
<accession>A0AA39MEW5</accession>
<dbReference type="SUPFAM" id="SSF56219">
    <property type="entry name" value="DNase I-like"/>
    <property type="match status" value="1"/>
</dbReference>
<evidence type="ECO:0008006" key="3">
    <source>
        <dbReference type="Google" id="ProtNLM"/>
    </source>
</evidence>
<proteinExistence type="predicted"/>
<evidence type="ECO:0000313" key="2">
    <source>
        <dbReference type="Proteomes" id="UP001175226"/>
    </source>
</evidence>
<dbReference type="GO" id="GO:0003824">
    <property type="term" value="F:catalytic activity"/>
    <property type="evidence" value="ECO:0007669"/>
    <property type="project" value="InterPro"/>
</dbReference>
<comment type="caution">
    <text evidence="1">The sequence shown here is derived from an EMBL/GenBank/DDBJ whole genome shotgun (WGS) entry which is preliminary data.</text>
</comment>
<feature type="non-terminal residue" evidence="1">
    <location>
        <position position="165"/>
    </location>
</feature>
<name>A0AA39MEW5_9AGAR</name>
<evidence type="ECO:0000313" key="1">
    <source>
        <dbReference type="EMBL" id="KAK0431209.1"/>
    </source>
</evidence>
<protein>
    <recommendedName>
        <fullName evidence="3">Endonuclease/exonuclease/phosphatase domain-containing protein</fullName>
    </recommendedName>
</protein>
<dbReference type="InterPro" id="IPR036691">
    <property type="entry name" value="Endo/exonu/phosph_ase_sf"/>
</dbReference>
<dbReference type="EMBL" id="JAUEPT010000120">
    <property type="protein sequence ID" value="KAK0431209.1"/>
    <property type="molecule type" value="Genomic_DNA"/>
</dbReference>
<organism evidence="1 2">
    <name type="scientific">Armillaria borealis</name>
    <dbReference type="NCBI Taxonomy" id="47425"/>
    <lineage>
        <taxon>Eukaryota</taxon>
        <taxon>Fungi</taxon>
        <taxon>Dikarya</taxon>
        <taxon>Basidiomycota</taxon>
        <taxon>Agaricomycotina</taxon>
        <taxon>Agaricomycetes</taxon>
        <taxon>Agaricomycetidae</taxon>
        <taxon>Agaricales</taxon>
        <taxon>Marasmiineae</taxon>
        <taxon>Physalacriaceae</taxon>
        <taxon>Armillaria</taxon>
    </lineage>
</organism>
<reference evidence="1" key="1">
    <citation type="submission" date="2023-06" db="EMBL/GenBank/DDBJ databases">
        <authorList>
            <consortium name="Lawrence Berkeley National Laboratory"/>
            <person name="Ahrendt S."/>
            <person name="Sahu N."/>
            <person name="Indic B."/>
            <person name="Wong-Bajracharya J."/>
            <person name="Merenyi Z."/>
            <person name="Ke H.-M."/>
            <person name="Monk M."/>
            <person name="Kocsube S."/>
            <person name="Drula E."/>
            <person name="Lipzen A."/>
            <person name="Balint B."/>
            <person name="Henrissat B."/>
            <person name="Andreopoulos B."/>
            <person name="Martin F.M."/>
            <person name="Harder C.B."/>
            <person name="Rigling D."/>
            <person name="Ford K.L."/>
            <person name="Foster G.D."/>
            <person name="Pangilinan J."/>
            <person name="Papanicolaou A."/>
            <person name="Barry K."/>
            <person name="LaButti K."/>
            <person name="Viragh M."/>
            <person name="Koriabine M."/>
            <person name="Yan M."/>
            <person name="Riley R."/>
            <person name="Champramary S."/>
            <person name="Plett K.L."/>
            <person name="Tsai I.J."/>
            <person name="Slot J."/>
            <person name="Sipos G."/>
            <person name="Plett J."/>
            <person name="Nagy L.G."/>
            <person name="Grigoriev I.V."/>
        </authorList>
    </citation>
    <scope>NUCLEOTIDE SEQUENCE</scope>
    <source>
        <strain evidence="1">FPL87.14</strain>
    </source>
</reference>
<dbReference type="Gene3D" id="3.60.10.10">
    <property type="entry name" value="Endonuclease/exonuclease/phosphatase"/>
    <property type="match status" value="1"/>
</dbReference>
<keyword evidence="2" id="KW-1185">Reference proteome</keyword>
<dbReference type="Proteomes" id="UP001175226">
    <property type="component" value="Unassembled WGS sequence"/>
</dbReference>
<sequence>MVLDFNDLTIILSYLPPRASKGLDHLEVDPLDVLEGIIAVRSLLNKPMLILGDENCRTGDLTSINDRPRASLDAVTDTRGKWFVDLCKDHDLLILNGTSYDHDVPGVWTDFQYNGCSVVDYACASTSLLPRLLEFKVVDWPTCSDHAFLSLKISSTTAVGVVRNT</sequence>